<keyword evidence="3 5" id="KW-1133">Transmembrane helix</keyword>
<reference evidence="6 7" key="1">
    <citation type="journal article" date="2019" name="Int. J. Syst. Evol. Microbiol.">
        <title>The Global Catalogue of Microorganisms (GCM) 10K type strain sequencing project: providing services to taxonomists for standard genome sequencing and annotation.</title>
        <authorList>
            <consortium name="The Broad Institute Genomics Platform"/>
            <consortium name="The Broad Institute Genome Sequencing Center for Infectious Disease"/>
            <person name="Wu L."/>
            <person name="Ma J."/>
        </authorList>
    </citation>
    <scope>NUCLEOTIDE SEQUENCE [LARGE SCALE GENOMIC DNA]</scope>
    <source>
        <strain evidence="6 7">CGMCC 1.10593</strain>
    </source>
</reference>
<feature type="transmembrane region" description="Helical" evidence="5">
    <location>
        <begin position="51"/>
        <end position="84"/>
    </location>
</feature>
<evidence type="ECO:0000256" key="4">
    <source>
        <dbReference type="ARBA" id="ARBA00023136"/>
    </source>
</evidence>
<organism evidence="6 7">
    <name type="scientific">Halohasta litorea</name>
    <dbReference type="NCBI Taxonomy" id="869891"/>
    <lineage>
        <taxon>Archaea</taxon>
        <taxon>Methanobacteriati</taxon>
        <taxon>Methanobacteriota</taxon>
        <taxon>Stenosarchaea group</taxon>
        <taxon>Halobacteria</taxon>
        <taxon>Halobacteriales</taxon>
        <taxon>Haloferacaceae</taxon>
        <taxon>Halohasta</taxon>
    </lineage>
</organism>
<dbReference type="AlphaFoldDB" id="A0ABD6D4F0"/>
<keyword evidence="2 5" id="KW-0812">Transmembrane</keyword>
<feature type="transmembrane region" description="Helical" evidence="5">
    <location>
        <begin position="96"/>
        <end position="116"/>
    </location>
</feature>
<dbReference type="Proteomes" id="UP001597052">
    <property type="component" value="Unassembled WGS sequence"/>
</dbReference>
<keyword evidence="4 5" id="KW-0472">Membrane</keyword>
<dbReference type="EMBL" id="JBHUDM010000001">
    <property type="protein sequence ID" value="MFD1640957.1"/>
    <property type="molecule type" value="Genomic_DNA"/>
</dbReference>
<gene>
    <name evidence="6" type="ORF">ACFSBW_03585</name>
</gene>
<dbReference type="InterPro" id="IPR032808">
    <property type="entry name" value="DoxX"/>
</dbReference>
<keyword evidence="7" id="KW-1185">Reference proteome</keyword>
<evidence type="ECO:0000256" key="3">
    <source>
        <dbReference type="ARBA" id="ARBA00022989"/>
    </source>
</evidence>
<evidence type="ECO:0000256" key="2">
    <source>
        <dbReference type="ARBA" id="ARBA00022692"/>
    </source>
</evidence>
<feature type="transmembrane region" description="Helical" evidence="5">
    <location>
        <begin position="12"/>
        <end position="31"/>
    </location>
</feature>
<accession>A0ABD6D4F0</accession>
<evidence type="ECO:0000256" key="1">
    <source>
        <dbReference type="ARBA" id="ARBA00004141"/>
    </source>
</evidence>
<sequence>MQDRTRARLQGLARAVAVGITFIPALGKFAAYSQQVAEFQMWGIPNPELLVPITGVVQFIAMFTIALGFGGRYGAAALSVVMVVAMSAAGPSRLNIPVFLSCLTIVALGTGPYSLWDPPLPIVGEVGSDRETPT</sequence>
<dbReference type="Pfam" id="PF07681">
    <property type="entry name" value="DoxX"/>
    <property type="match status" value="1"/>
</dbReference>
<dbReference type="GO" id="GO:0016020">
    <property type="term" value="C:membrane"/>
    <property type="evidence" value="ECO:0007669"/>
    <property type="project" value="UniProtKB-SubCell"/>
</dbReference>
<evidence type="ECO:0000313" key="7">
    <source>
        <dbReference type="Proteomes" id="UP001597052"/>
    </source>
</evidence>
<comment type="subcellular location">
    <subcellularLocation>
        <location evidence="1">Membrane</location>
        <topology evidence="1">Multi-pass membrane protein</topology>
    </subcellularLocation>
</comment>
<proteinExistence type="predicted"/>
<comment type="caution">
    <text evidence="6">The sequence shown here is derived from an EMBL/GenBank/DDBJ whole genome shotgun (WGS) entry which is preliminary data.</text>
</comment>
<protein>
    <submittedName>
        <fullName evidence="6">DoxX family protein</fullName>
    </submittedName>
</protein>
<name>A0ABD6D4F0_9EURY</name>
<evidence type="ECO:0000256" key="5">
    <source>
        <dbReference type="SAM" id="Phobius"/>
    </source>
</evidence>
<dbReference type="RefSeq" id="WP_256394646.1">
    <property type="nucleotide sequence ID" value="NZ_JANHDJ010000001.1"/>
</dbReference>
<evidence type="ECO:0000313" key="6">
    <source>
        <dbReference type="EMBL" id="MFD1640957.1"/>
    </source>
</evidence>